<dbReference type="OrthoDB" id="1824882at2"/>
<dbReference type="EMBL" id="VRKQ01000008">
    <property type="protein sequence ID" value="TXG39654.1"/>
    <property type="molecule type" value="Genomic_DNA"/>
</dbReference>
<dbReference type="Gene3D" id="3.80.10.10">
    <property type="entry name" value="Ribonuclease Inhibitor"/>
    <property type="match status" value="2"/>
</dbReference>
<organism evidence="3 4">
    <name type="scientific">Seonamhaeicola maritimus</name>
    <dbReference type="NCBI Taxonomy" id="2591822"/>
    <lineage>
        <taxon>Bacteria</taxon>
        <taxon>Pseudomonadati</taxon>
        <taxon>Bacteroidota</taxon>
        <taxon>Flavobacteriia</taxon>
        <taxon>Flavobacteriales</taxon>
        <taxon>Flavobacteriaceae</taxon>
    </lineage>
</organism>
<feature type="domain" description="Secretion system C-terminal sorting" evidence="2">
    <location>
        <begin position="237"/>
        <end position="296"/>
    </location>
</feature>
<dbReference type="NCBIfam" id="TIGR04183">
    <property type="entry name" value="Por_Secre_tail"/>
    <property type="match status" value="1"/>
</dbReference>
<comment type="caution">
    <text evidence="3">The sequence shown here is derived from an EMBL/GenBank/DDBJ whole genome shotgun (WGS) entry which is preliminary data.</text>
</comment>
<dbReference type="InterPro" id="IPR026906">
    <property type="entry name" value="LRR_5"/>
</dbReference>
<dbReference type="RefSeq" id="WP_147767223.1">
    <property type="nucleotide sequence ID" value="NZ_VRKQ01000008.1"/>
</dbReference>
<evidence type="ECO:0000313" key="4">
    <source>
        <dbReference type="Proteomes" id="UP000321080"/>
    </source>
</evidence>
<accession>A0A5C7GN31</accession>
<evidence type="ECO:0000313" key="3">
    <source>
        <dbReference type="EMBL" id="TXG39654.1"/>
    </source>
</evidence>
<keyword evidence="4" id="KW-1185">Reference proteome</keyword>
<dbReference type="InterPro" id="IPR032675">
    <property type="entry name" value="LRR_dom_sf"/>
</dbReference>
<keyword evidence="1" id="KW-0732">Signal</keyword>
<dbReference type="InterPro" id="IPR026444">
    <property type="entry name" value="Secre_tail"/>
</dbReference>
<evidence type="ECO:0000256" key="1">
    <source>
        <dbReference type="ARBA" id="ARBA00022729"/>
    </source>
</evidence>
<evidence type="ECO:0000259" key="2">
    <source>
        <dbReference type="Pfam" id="PF18962"/>
    </source>
</evidence>
<dbReference type="Pfam" id="PF13306">
    <property type="entry name" value="LRR_5"/>
    <property type="match status" value="1"/>
</dbReference>
<dbReference type="AlphaFoldDB" id="A0A5C7GN31"/>
<protein>
    <submittedName>
        <fullName evidence="3">Leucine-rich repeat protein</fullName>
    </submittedName>
</protein>
<name>A0A5C7GN31_9FLAO</name>
<dbReference type="Pfam" id="PF18962">
    <property type="entry name" value="Por_Secre_tail"/>
    <property type="match status" value="1"/>
</dbReference>
<dbReference type="Proteomes" id="UP000321080">
    <property type="component" value="Unassembled WGS sequence"/>
</dbReference>
<reference evidence="3 4" key="1">
    <citation type="submission" date="2019-08" db="EMBL/GenBank/DDBJ databases">
        <title>Seonamhaeicola sediminis sp. nov., isolated from marine sediment.</title>
        <authorList>
            <person name="Cao W.R."/>
        </authorList>
    </citation>
    <scope>NUCLEOTIDE SEQUENCE [LARGE SCALE GENOMIC DNA]</scope>
    <source>
        <strain evidence="3 4">1505</strain>
    </source>
</reference>
<dbReference type="InterPro" id="IPR053139">
    <property type="entry name" value="Surface_bspA-like"/>
</dbReference>
<gene>
    <name evidence="3" type="ORF">FUA22_07250</name>
</gene>
<sequence>MKLYIYLLFILLGVGELTAQTFEVDGINYNILNATDVEVIAKAGYYTGNITVPATVNYDSSTYDVTTVGYEAFRDCSNLTSVVLPNSLTIIREYGFRNCRKITSLTIPDSVLLIERSAFLYCTKLVSINIPENLTTINYGTFSQCYELMSITIPESVTSIATYAFSGCSSLSTVNIFVVSPIAISIHMFWNLDLSLITLNVPSGSESAYASASVWQDFGSISILSTDTVKFTKTLKVYPNPVINELKVSGLDQPESFKIHDVLGNVVIKSEILNKESINLEGVVPGLYFLIFNDKDVIKFIKN</sequence>
<dbReference type="PANTHER" id="PTHR45661:SF3">
    <property type="entry name" value="IG-LIKE DOMAIN-CONTAINING PROTEIN"/>
    <property type="match status" value="1"/>
</dbReference>
<dbReference type="PANTHER" id="PTHR45661">
    <property type="entry name" value="SURFACE ANTIGEN"/>
    <property type="match status" value="1"/>
</dbReference>
<proteinExistence type="predicted"/>
<dbReference type="SUPFAM" id="SSF52058">
    <property type="entry name" value="L domain-like"/>
    <property type="match status" value="1"/>
</dbReference>